<dbReference type="InParanoid" id="B8MI96"/>
<dbReference type="GeneID" id="8110017"/>
<evidence type="ECO:0000313" key="3">
    <source>
        <dbReference type="EMBL" id="EED14580.1"/>
    </source>
</evidence>
<keyword evidence="1" id="KW-0238">DNA-binding</keyword>
<evidence type="ECO:0000259" key="2">
    <source>
        <dbReference type="Pfam" id="PF03221"/>
    </source>
</evidence>
<proteinExistence type="predicted"/>
<evidence type="ECO:0000313" key="4">
    <source>
        <dbReference type="Proteomes" id="UP000001745"/>
    </source>
</evidence>
<dbReference type="GO" id="GO:0003677">
    <property type="term" value="F:DNA binding"/>
    <property type="evidence" value="ECO:0007669"/>
    <property type="project" value="UniProtKB-KW"/>
</dbReference>
<sequence length="254" mass="29127">MEKYEVALEALRSLDPGEKPNISLFARTYGVDASNLRRRFLRLTGPKQVQYDNQRVLSHGQSQALIKYINQFTEKGLPPTNRMLANLAEDICGKKPGKNWATRWKNADKAWKYALNFELLGRKIMQYNLASEQIYNMDEKGFMLGMMIKEKRIFSRYKYELGGFKQFLQDGNREWITTIACICAGGKAISPSLIYSAKSGNIQDSWLQDFNPKTQRCFLQLQSQDGLIMTLVIIGLLMFLIKRQNLKQAGDGAF</sequence>
<organism evidence="3 4">
    <name type="scientific">Talaromyces stipitatus (strain ATCC 10500 / CBS 375.48 / QM 6759 / NRRL 1006)</name>
    <name type="common">Penicillium stipitatum</name>
    <dbReference type="NCBI Taxonomy" id="441959"/>
    <lineage>
        <taxon>Eukaryota</taxon>
        <taxon>Fungi</taxon>
        <taxon>Dikarya</taxon>
        <taxon>Ascomycota</taxon>
        <taxon>Pezizomycotina</taxon>
        <taxon>Eurotiomycetes</taxon>
        <taxon>Eurotiomycetidae</taxon>
        <taxon>Eurotiales</taxon>
        <taxon>Trichocomaceae</taxon>
        <taxon>Talaromyces</taxon>
        <taxon>Talaromyces sect. Talaromyces</taxon>
    </lineage>
</organism>
<dbReference type="AlphaFoldDB" id="B8MI96"/>
<evidence type="ECO:0000256" key="1">
    <source>
        <dbReference type="ARBA" id="ARBA00023125"/>
    </source>
</evidence>
<dbReference type="Proteomes" id="UP000001745">
    <property type="component" value="Unassembled WGS sequence"/>
</dbReference>
<dbReference type="OrthoDB" id="4225981at2759"/>
<protein>
    <recommendedName>
        <fullName evidence="2">HTH CENPB-type domain-containing protein</fullName>
    </recommendedName>
</protein>
<reference evidence="4" key="1">
    <citation type="journal article" date="2015" name="Genome Announc.">
        <title>Genome sequence of the AIDS-associated pathogen Penicillium marneffei (ATCC18224) and its near taxonomic relative Talaromyces stipitatus (ATCC10500).</title>
        <authorList>
            <person name="Nierman W.C."/>
            <person name="Fedorova-Abrams N.D."/>
            <person name="Andrianopoulos A."/>
        </authorList>
    </citation>
    <scope>NUCLEOTIDE SEQUENCE [LARGE SCALE GENOMIC DNA]</scope>
    <source>
        <strain evidence="4">ATCC 10500 / CBS 375.48 / QM 6759 / NRRL 1006</strain>
    </source>
</reference>
<dbReference type="EMBL" id="EQ962657">
    <property type="protein sequence ID" value="EED14580.1"/>
    <property type="molecule type" value="Genomic_DNA"/>
</dbReference>
<dbReference type="HOGENOM" id="CLU_013929_17_0_1"/>
<dbReference type="PhylomeDB" id="B8MI96"/>
<feature type="domain" description="HTH CENPB-type" evidence="2">
    <location>
        <begin position="62"/>
        <end position="106"/>
    </location>
</feature>
<gene>
    <name evidence="3" type="ORF">TSTA_040600</name>
</gene>
<dbReference type="VEuPathDB" id="FungiDB:TSTA_040600"/>
<keyword evidence="4" id="KW-1185">Reference proteome</keyword>
<name>B8MI96_TALSN</name>
<dbReference type="Pfam" id="PF03221">
    <property type="entry name" value="HTH_Tnp_Tc5"/>
    <property type="match status" value="1"/>
</dbReference>
<dbReference type="RefSeq" id="XP_002484533.1">
    <property type="nucleotide sequence ID" value="XM_002484488.1"/>
</dbReference>
<dbReference type="InterPro" id="IPR006600">
    <property type="entry name" value="HTH_CenpB_DNA-bd_dom"/>
</dbReference>
<accession>B8MI96</accession>